<dbReference type="AlphaFoldDB" id="A0A2P2PKB8"/>
<dbReference type="EMBL" id="GGEC01074704">
    <property type="protein sequence ID" value="MBX55188.1"/>
    <property type="molecule type" value="Transcribed_RNA"/>
</dbReference>
<name>A0A2P2PKB8_RHIMU</name>
<protein>
    <submittedName>
        <fullName evidence="1">Uncharacterized protein</fullName>
    </submittedName>
</protein>
<evidence type="ECO:0000313" key="1">
    <source>
        <dbReference type="EMBL" id="MBX55188.1"/>
    </source>
</evidence>
<proteinExistence type="predicted"/>
<sequence length="18" mass="2055">MNLYQPSTKKMVGLIMSL</sequence>
<organism evidence="1">
    <name type="scientific">Rhizophora mucronata</name>
    <name type="common">Asiatic mangrove</name>
    <dbReference type="NCBI Taxonomy" id="61149"/>
    <lineage>
        <taxon>Eukaryota</taxon>
        <taxon>Viridiplantae</taxon>
        <taxon>Streptophyta</taxon>
        <taxon>Embryophyta</taxon>
        <taxon>Tracheophyta</taxon>
        <taxon>Spermatophyta</taxon>
        <taxon>Magnoliopsida</taxon>
        <taxon>eudicotyledons</taxon>
        <taxon>Gunneridae</taxon>
        <taxon>Pentapetalae</taxon>
        <taxon>rosids</taxon>
        <taxon>fabids</taxon>
        <taxon>Malpighiales</taxon>
        <taxon>Rhizophoraceae</taxon>
        <taxon>Rhizophora</taxon>
    </lineage>
</organism>
<reference evidence="1" key="1">
    <citation type="submission" date="2018-02" db="EMBL/GenBank/DDBJ databases">
        <title>Rhizophora mucronata_Transcriptome.</title>
        <authorList>
            <person name="Meera S.P."/>
            <person name="Sreeshan A."/>
            <person name="Augustine A."/>
        </authorList>
    </citation>
    <scope>NUCLEOTIDE SEQUENCE</scope>
    <source>
        <tissue evidence="1">Leaf</tissue>
    </source>
</reference>
<accession>A0A2P2PKB8</accession>